<dbReference type="CDD" id="cd03344">
    <property type="entry name" value="GroEL"/>
    <property type="match status" value="1"/>
</dbReference>
<dbReference type="InterPro" id="IPR027410">
    <property type="entry name" value="TCP-1-like_intermed_sf"/>
</dbReference>
<dbReference type="SUPFAM" id="SSF54849">
    <property type="entry name" value="GroEL-intermediate domain like"/>
    <property type="match status" value="1"/>
</dbReference>
<reference evidence="6" key="1">
    <citation type="submission" date="2021-01" db="EMBL/GenBank/DDBJ databases">
        <authorList>
            <person name="Corre E."/>
            <person name="Pelletier E."/>
            <person name="Niang G."/>
            <person name="Scheremetjew M."/>
            <person name="Finn R."/>
            <person name="Kale V."/>
            <person name="Holt S."/>
            <person name="Cochrane G."/>
            <person name="Meng A."/>
            <person name="Brown T."/>
            <person name="Cohen L."/>
        </authorList>
    </citation>
    <scope>NUCLEOTIDE SEQUENCE</scope>
    <source>
        <strain evidence="6">SAG 63-3</strain>
    </source>
</reference>
<evidence type="ECO:0000256" key="1">
    <source>
        <dbReference type="ARBA" id="ARBA00006607"/>
    </source>
</evidence>
<evidence type="ECO:0000256" key="4">
    <source>
        <dbReference type="ARBA" id="ARBA00062746"/>
    </source>
</evidence>
<sequence length="580" mass="61556">MLLKNQISASASSKKASRASVITKATPKQIVFDTESRRRLQRGINKVADAVSVTLGPRGRNVVLEQSFGVPKVINDGVSIARAIELPDPVENAGAQLIKEVAGRTNDSAGDGTTTASVLARELIHFGLQAISAGSNPISIKRGFEKTAEFLVSQLKEKATHVKGHEDVKNVASISAGNDLEVGEMIADAIDRVGRSCVLSIETSNRTDTVIEVQEGMALDRGFISPQFATNSERLTADLENARVLVTDQKIESVRDLLPILEQMPKLKQPLLIIAEDVTNDALATLVINRIRGVLQVCAVKAPGFGERRKAMLEDIAILTGSHLIAKDLGAKVEEATVNDLGFIRKATINANNTVLFADKASRPAVEERVTQLKKELAGTESTYDAEKIQERIAKLSGGVAVIKVGAATEAELEDRKLRVEDAKCATFAALEEGIVPGGGAALLHLSELIPSFRDKSLTDPEERLGAEILEKALKAPCRIIANNAGVEGEVVVQKLLGQPFSVGYNAMTDEVQDLMAAGVIDPAKVTRSGLLNSISIAGTLLTTQAVVFEKPAGSGGKKGPGLNSMAGLNDMPDLSGMGM</sequence>
<protein>
    <submittedName>
        <fullName evidence="6">Uncharacterized protein</fullName>
    </submittedName>
</protein>
<dbReference type="InterPro" id="IPR027409">
    <property type="entry name" value="GroEL-like_apical_dom_sf"/>
</dbReference>
<proteinExistence type="inferred from homology"/>
<comment type="subunit">
    <text evidence="4">Oligomer of probably six alpha and six beta subunits.</text>
</comment>
<dbReference type="InterPro" id="IPR027413">
    <property type="entry name" value="GROEL-like_equatorial_sf"/>
</dbReference>
<dbReference type="GO" id="GO:0005524">
    <property type="term" value="F:ATP binding"/>
    <property type="evidence" value="ECO:0007669"/>
    <property type="project" value="InterPro"/>
</dbReference>
<organism evidence="6">
    <name type="scientific">Polytomella parva</name>
    <dbReference type="NCBI Taxonomy" id="51329"/>
    <lineage>
        <taxon>Eukaryota</taxon>
        <taxon>Viridiplantae</taxon>
        <taxon>Chlorophyta</taxon>
        <taxon>core chlorophytes</taxon>
        <taxon>Chlorophyceae</taxon>
        <taxon>CS clade</taxon>
        <taxon>Chlamydomonadales</taxon>
        <taxon>Chlamydomonadaceae</taxon>
        <taxon>Polytomella</taxon>
    </lineage>
</organism>
<evidence type="ECO:0000256" key="5">
    <source>
        <dbReference type="RuleBase" id="RU000418"/>
    </source>
</evidence>
<keyword evidence="2" id="KW-0143">Chaperone</keyword>
<dbReference type="NCBIfam" id="NF009487">
    <property type="entry name" value="PRK12849.1"/>
    <property type="match status" value="1"/>
</dbReference>
<evidence type="ECO:0000313" key="6">
    <source>
        <dbReference type="EMBL" id="CAD8784768.1"/>
    </source>
</evidence>
<evidence type="ECO:0000256" key="2">
    <source>
        <dbReference type="ARBA" id="ARBA00023186"/>
    </source>
</evidence>
<dbReference type="FunFam" id="3.50.7.10:FF:000001">
    <property type="entry name" value="60 kDa chaperonin"/>
    <property type="match status" value="1"/>
</dbReference>
<dbReference type="GO" id="GO:0042026">
    <property type="term" value="P:protein refolding"/>
    <property type="evidence" value="ECO:0007669"/>
    <property type="project" value="InterPro"/>
</dbReference>
<dbReference type="PANTHER" id="PTHR45633">
    <property type="entry name" value="60 KDA HEAT SHOCK PROTEIN, MITOCHONDRIAL"/>
    <property type="match status" value="1"/>
</dbReference>
<dbReference type="GO" id="GO:0140662">
    <property type="term" value="F:ATP-dependent protein folding chaperone"/>
    <property type="evidence" value="ECO:0007669"/>
    <property type="project" value="InterPro"/>
</dbReference>
<dbReference type="AlphaFoldDB" id="A0A7S0VAL2"/>
<dbReference type="Gene3D" id="3.50.7.10">
    <property type="entry name" value="GroEL"/>
    <property type="match status" value="1"/>
</dbReference>
<dbReference type="SUPFAM" id="SSF48592">
    <property type="entry name" value="GroEL equatorial domain-like"/>
    <property type="match status" value="1"/>
</dbReference>
<comment type="similarity">
    <text evidence="1 5">Belongs to the chaperonin (HSP60) family.</text>
</comment>
<dbReference type="NCBIfam" id="NF000592">
    <property type="entry name" value="PRK00013.1"/>
    <property type="match status" value="1"/>
</dbReference>
<evidence type="ECO:0000256" key="3">
    <source>
        <dbReference type="ARBA" id="ARBA00058559"/>
    </source>
</evidence>
<dbReference type="Pfam" id="PF00118">
    <property type="entry name" value="Cpn60_TCP1"/>
    <property type="match status" value="1"/>
</dbReference>
<dbReference type="NCBIfam" id="NF009489">
    <property type="entry name" value="PRK12851.1"/>
    <property type="match status" value="1"/>
</dbReference>
<dbReference type="InterPro" id="IPR001844">
    <property type="entry name" value="Cpn60/GroEL"/>
</dbReference>
<name>A0A7S0VAL2_9CHLO</name>
<dbReference type="PRINTS" id="PR00298">
    <property type="entry name" value="CHAPERONIN60"/>
</dbReference>
<dbReference type="NCBIfam" id="NF009488">
    <property type="entry name" value="PRK12850.1"/>
    <property type="match status" value="1"/>
</dbReference>
<dbReference type="Gene3D" id="1.10.560.10">
    <property type="entry name" value="GroEL-like equatorial domain"/>
    <property type="match status" value="1"/>
</dbReference>
<dbReference type="InterPro" id="IPR002423">
    <property type="entry name" value="Cpn60/GroEL/TCP-1"/>
</dbReference>
<dbReference type="NCBIfam" id="TIGR02348">
    <property type="entry name" value="GroEL"/>
    <property type="match status" value="1"/>
</dbReference>
<gene>
    <name evidence="6" type="ORF">PPAR00522_LOCUS17407</name>
</gene>
<dbReference type="HAMAP" id="MF_00600">
    <property type="entry name" value="CH60"/>
    <property type="match status" value="1"/>
</dbReference>
<dbReference type="EMBL" id="HBFM01026900">
    <property type="protein sequence ID" value="CAD8784768.1"/>
    <property type="molecule type" value="Transcribed_RNA"/>
</dbReference>
<comment type="function">
    <text evidence="3">This protein binds RuBisCO small and large subunits and is implicated in the assembly of the enzyme oligomer.</text>
</comment>
<dbReference type="SUPFAM" id="SSF52029">
    <property type="entry name" value="GroEL apical domain-like"/>
    <property type="match status" value="1"/>
</dbReference>
<accession>A0A7S0VAL2</accession>
<dbReference type="Gene3D" id="3.30.260.10">
    <property type="entry name" value="TCP-1-like chaperonin intermediate domain"/>
    <property type="match status" value="1"/>
</dbReference>